<proteinExistence type="predicted"/>
<comment type="caution">
    <text evidence="1">The sequence shown here is derived from an EMBL/GenBank/DDBJ whole genome shotgun (WGS) entry which is preliminary data.</text>
</comment>
<sequence length="104" mass="11703">MVIAVGVLAFMGVVGGIILVKYSCKHDVTLDKDICDKLDEIPPIFKQAKEAIKISTDFDPRFFNDTRVMNAFGTAIAKGTRVAFLTDKNPPQWYRDHSEIEIKQ</sequence>
<dbReference type="EMBL" id="BARS01015996">
    <property type="protein sequence ID" value="GAF96645.1"/>
    <property type="molecule type" value="Genomic_DNA"/>
</dbReference>
<organism evidence="1">
    <name type="scientific">marine sediment metagenome</name>
    <dbReference type="NCBI Taxonomy" id="412755"/>
    <lineage>
        <taxon>unclassified sequences</taxon>
        <taxon>metagenomes</taxon>
        <taxon>ecological metagenomes</taxon>
    </lineage>
</organism>
<gene>
    <name evidence="1" type="ORF">S01H1_26394</name>
</gene>
<reference evidence="1" key="1">
    <citation type="journal article" date="2014" name="Front. Microbiol.">
        <title>High frequency of phylogenetically diverse reductive dehalogenase-homologous genes in deep subseafloor sedimentary metagenomes.</title>
        <authorList>
            <person name="Kawai M."/>
            <person name="Futagami T."/>
            <person name="Toyoda A."/>
            <person name="Takaki Y."/>
            <person name="Nishi S."/>
            <person name="Hori S."/>
            <person name="Arai W."/>
            <person name="Tsubouchi T."/>
            <person name="Morono Y."/>
            <person name="Uchiyama I."/>
            <person name="Ito T."/>
            <person name="Fujiyama A."/>
            <person name="Inagaki F."/>
            <person name="Takami H."/>
        </authorList>
    </citation>
    <scope>NUCLEOTIDE SEQUENCE</scope>
    <source>
        <strain evidence="1">Expedition CK06-06</strain>
    </source>
</reference>
<evidence type="ECO:0000313" key="1">
    <source>
        <dbReference type="EMBL" id="GAF96645.1"/>
    </source>
</evidence>
<dbReference type="AlphaFoldDB" id="X0V7M2"/>
<feature type="non-terminal residue" evidence="1">
    <location>
        <position position="104"/>
    </location>
</feature>
<protein>
    <submittedName>
        <fullName evidence="1">Uncharacterized protein</fullName>
    </submittedName>
</protein>
<name>X0V7M2_9ZZZZ</name>
<accession>X0V7M2</accession>